<dbReference type="InterPro" id="IPR045743">
    <property type="entry name" value="DUF6089"/>
</dbReference>
<feature type="signal peptide" evidence="1">
    <location>
        <begin position="1"/>
        <end position="29"/>
    </location>
</feature>
<dbReference type="Pfam" id="PF19573">
    <property type="entry name" value="DUF6089"/>
    <property type="match status" value="1"/>
</dbReference>
<proteinExistence type="predicted"/>
<comment type="caution">
    <text evidence="3">The sequence shown here is derived from an EMBL/GenBank/DDBJ whole genome shotgun (WGS) entry which is preliminary data.</text>
</comment>
<dbReference type="EMBL" id="DVMS01000181">
    <property type="protein sequence ID" value="HIU39285.1"/>
    <property type="molecule type" value="Genomic_DNA"/>
</dbReference>
<dbReference type="SUPFAM" id="SSF56925">
    <property type="entry name" value="OMPA-like"/>
    <property type="match status" value="1"/>
</dbReference>
<reference evidence="3" key="1">
    <citation type="submission" date="2020-10" db="EMBL/GenBank/DDBJ databases">
        <authorList>
            <person name="Gilroy R."/>
        </authorList>
    </citation>
    <scope>NUCLEOTIDE SEQUENCE</scope>
    <source>
        <strain evidence="3">17073</strain>
    </source>
</reference>
<evidence type="ECO:0000259" key="2">
    <source>
        <dbReference type="Pfam" id="PF19573"/>
    </source>
</evidence>
<evidence type="ECO:0000313" key="3">
    <source>
        <dbReference type="EMBL" id="HIU39285.1"/>
    </source>
</evidence>
<feature type="chain" id="PRO_5039666009" evidence="1">
    <location>
        <begin position="30"/>
        <end position="228"/>
    </location>
</feature>
<evidence type="ECO:0000313" key="4">
    <source>
        <dbReference type="Proteomes" id="UP000824076"/>
    </source>
</evidence>
<sequence>MDTTTGSYKMRQKLILLLASLAIFPCATAQEYRFEAGAAAGISGYLGDVNQSNVVKNPGFSGSLLFRYLINKRFAVKIDATTAGISGNSADFTNMFPDGQQYSFSERYYDVAAAFEFNFLNFGMNDDYRKLKRITPYLSLGFGAAYSSSGSFVPHIPISIGAKYKLARQWNLGLEVRARMMLNDKVDGLSDLYNIDSSFMKNTDWCPTLMVSVSYEFGEICKICHYVE</sequence>
<name>A0A9D1ILS0_9BACT</name>
<dbReference type="Gene3D" id="2.40.160.20">
    <property type="match status" value="1"/>
</dbReference>
<keyword evidence="1" id="KW-0732">Signal</keyword>
<dbReference type="InterPro" id="IPR011250">
    <property type="entry name" value="OMP/PagP_B-barrel"/>
</dbReference>
<gene>
    <name evidence="3" type="ORF">IAD18_06430</name>
</gene>
<reference evidence="3" key="2">
    <citation type="journal article" date="2021" name="PeerJ">
        <title>Extensive microbial diversity within the chicken gut microbiome revealed by metagenomics and culture.</title>
        <authorList>
            <person name="Gilroy R."/>
            <person name="Ravi A."/>
            <person name="Getino M."/>
            <person name="Pursley I."/>
            <person name="Horton D.L."/>
            <person name="Alikhan N.F."/>
            <person name="Baker D."/>
            <person name="Gharbi K."/>
            <person name="Hall N."/>
            <person name="Watson M."/>
            <person name="Adriaenssens E.M."/>
            <person name="Foster-Nyarko E."/>
            <person name="Jarju S."/>
            <person name="Secka A."/>
            <person name="Antonio M."/>
            <person name="Oren A."/>
            <person name="Chaudhuri R.R."/>
            <person name="La Ragione R."/>
            <person name="Hildebrand F."/>
            <person name="Pallen M.J."/>
        </authorList>
    </citation>
    <scope>NUCLEOTIDE SEQUENCE</scope>
    <source>
        <strain evidence="3">17073</strain>
    </source>
</reference>
<feature type="domain" description="DUF6089" evidence="2">
    <location>
        <begin position="22"/>
        <end position="224"/>
    </location>
</feature>
<protein>
    <submittedName>
        <fullName evidence="3">Outer membrane beta-barrel protein</fullName>
    </submittedName>
</protein>
<evidence type="ECO:0000256" key="1">
    <source>
        <dbReference type="SAM" id="SignalP"/>
    </source>
</evidence>
<dbReference type="Proteomes" id="UP000824076">
    <property type="component" value="Unassembled WGS sequence"/>
</dbReference>
<dbReference type="AlphaFoldDB" id="A0A9D1ILS0"/>
<organism evidence="3 4">
    <name type="scientific">Candidatus Limisoma intestinavium</name>
    <dbReference type="NCBI Taxonomy" id="2840856"/>
    <lineage>
        <taxon>Bacteria</taxon>
        <taxon>Pseudomonadati</taxon>
        <taxon>Bacteroidota</taxon>
        <taxon>Bacteroidia</taxon>
        <taxon>Bacteroidales</taxon>
        <taxon>Candidatus Limisoma</taxon>
    </lineage>
</organism>
<accession>A0A9D1ILS0</accession>